<dbReference type="NCBIfam" id="NF009154">
    <property type="entry name" value="PRK12497.3-3"/>
    <property type="match status" value="1"/>
</dbReference>
<evidence type="ECO:0000313" key="4">
    <source>
        <dbReference type="EMBL" id="GAA0035668.1"/>
    </source>
</evidence>
<evidence type="ECO:0000313" key="5">
    <source>
        <dbReference type="Proteomes" id="UP001498238"/>
    </source>
</evidence>
<evidence type="ECO:0000256" key="3">
    <source>
        <dbReference type="SAM" id="MobiDB-lite"/>
    </source>
</evidence>
<dbReference type="PANTHER" id="PTHR34039">
    <property type="entry name" value="UPF0102 PROTEIN YRAN"/>
    <property type="match status" value="1"/>
</dbReference>
<feature type="region of interest" description="Disordered" evidence="3">
    <location>
        <begin position="1"/>
        <end position="28"/>
    </location>
</feature>
<feature type="compositionally biased region" description="Low complexity" evidence="3">
    <location>
        <begin position="1"/>
        <end position="11"/>
    </location>
</feature>
<dbReference type="InterPro" id="IPR003509">
    <property type="entry name" value="UPF0102_YraN-like"/>
</dbReference>
<dbReference type="Gene3D" id="3.40.1350.10">
    <property type="match status" value="1"/>
</dbReference>
<dbReference type="SUPFAM" id="SSF52980">
    <property type="entry name" value="Restriction endonuclease-like"/>
    <property type="match status" value="1"/>
</dbReference>
<protein>
    <recommendedName>
        <fullName evidence="2">UPF0102 protein NCCP602_16290</fullName>
    </recommendedName>
</protein>
<organism evidence="4 5">
    <name type="scientific">Brevibacterium metallidurans</name>
    <dbReference type="NCBI Taxonomy" id="1482676"/>
    <lineage>
        <taxon>Bacteria</taxon>
        <taxon>Bacillati</taxon>
        <taxon>Actinomycetota</taxon>
        <taxon>Actinomycetes</taxon>
        <taxon>Micrococcales</taxon>
        <taxon>Brevibacteriaceae</taxon>
        <taxon>Brevibacterium</taxon>
    </lineage>
</organism>
<dbReference type="RefSeq" id="WP_339392548.1">
    <property type="nucleotide sequence ID" value="NZ_BAAAAF010000005.1"/>
</dbReference>
<evidence type="ECO:0000256" key="1">
    <source>
        <dbReference type="ARBA" id="ARBA00006738"/>
    </source>
</evidence>
<gene>
    <name evidence="4" type="ORF">NCCP602_16290</name>
</gene>
<keyword evidence="5" id="KW-1185">Reference proteome</keyword>
<dbReference type="InterPro" id="IPR011856">
    <property type="entry name" value="tRNA_endonuc-like_dom_sf"/>
</dbReference>
<feature type="compositionally biased region" description="Basic and acidic residues" evidence="3">
    <location>
        <begin position="18"/>
        <end position="28"/>
    </location>
</feature>
<evidence type="ECO:0000256" key="2">
    <source>
        <dbReference type="HAMAP-Rule" id="MF_00048"/>
    </source>
</evidence>
<comment type="caution">
    <text evidence="4">The sequence shown here is derived from an EMBL/GenBank/DDBJ whole genome shotgun (WGS) entry which is preliminary data.</text>
</comment>
<dbReference type="EMBL" id="BAAAAF010000005">
    <property type="protein sequence ID" value="GAA0035668.1"/>
    <property type="molecule type" value="Genomic_DNA"/>
</dbReference>
<dbReference type="HAMAP" id="MF_00048">
    <property type="entry name" value="UPF0102"/>
    <property type="match status" value="1"/>
</dbReference>
<sequence>MARTAKAPAAEAEVDQEEAPRASTRGERALTRGERQIALGRAGEDLAVARIEAEGMVVLARNVRCRHGEIDIIARDGSTVVFVEVKTRRTMRQGSPLEAITPAKLRKIRMLSGLWLRAQAEYFQATRIDAIGIVMSPRPLVTHVRNVQVDS</sequence>
<dbReference type="CDD" id="cd20736">
    <property type="entry name" value="PoNe_Nuclease"/>
    <property type="match status" value="1"/>
</dbReference>
<dbReference type="InterPro" id="IPR011335">
    <property type="entry name" value="Restrct_endonuc-II-like"/>
</dbReference>
<dbReference type="Proteomes" id="UP001498238">
    <property type="component" value="Unassembled WGS sequence"/>
</dbReference>
<dbReference type="NCBIfam" id="NF009150">
    <property type="entry name" value="PRK12497.1-3"/>
    <property type="match status" value="1"/>
</dbReference>
<dbReference type="Pfam" id="PF02021">
    <property type="entry name" value="UPF0102"/>
    <property type="match status" value="1"/>
</dbReference>
<accession>A0ABN0SMM0</accession>
<comment type="similarity">
    <text evidence="1 2">Belongs to the UPF0102 family.</text>
</comment>
<reference evidence="4 5" key="1">
    <citation type="submission" date="2024-01" db="EMBL/GenBank/DDBJ databases">
        <title>Characterization of antibiotic resistant novel bacterial strains and their environmental applications.</title>
        <authorList>
            <person name="Manzoor S."/>
            <person name="Abbas S."/>
            <person name="Arshad M."/>
            <person name="Ahmed I."/>
        </authorList>
    </citation>
    <scope>NUCLEOTIDE SEQUENCE [LARGE SCALE GENOMIC DNA]</scope>
    <source>
        <strain evidence="4 5">NCCP-602</strain>
    </source>
</reference>
<dbReference type="PANTHER" id="PTHR34039:SF1">
    <property type="entry name" value="UPF0102 PROTEIN YRAN"/>
    <property type="match status" value="1"/>
</dbReference>
<name>A0ABN0SMM0_9MICO</name>
<proteinExistence type="inferred from homology"/>